<name>A0A5N0TDU7_9GAMM</name>
<sequence length="302" mass="33711">MDPSSQFSGRKVSMRGLRTFCVAARHRTLRHAADELFITASAVSHQIKKLESEMHVQLFVRQGRTLDLTPAGAMLYEQASEAISRLEDVTARVQAEYARGTLRVSVQPFFASELLMPRLGDFREQHPDIDLLLDASDESTHKHPVAADVSIRLFRQRPGQFDAEKLFPLRLVPACSPAFLDKLGGDPWADPRKLPIVVHSGRPEAWASWSARSGIPVPVGANIVRLDSMSAVVRAAERGLGAALVPMPLAGPSFEAGLLRQLSDVELELPDAYWFATRRNLRDRADIRDFRAWVLQNFEHES</sequence>
<dbReference type="GO" id="GO:0043565">
    <property type="term" value="F:sequence-specific DNA binding"/>
    <property type="evidence" value="ECO:0007669"/>
    <property type="project" value="TreeGrafter"/>
</dbReference>
<organism evidence="6 7">
    <name type="scientific">Marinihelvus fidelis</name>
    <dbReference type="NCBI Taxonomy" id="2613842"/>
    <lineage>
        <taxon>Bacteria</taxon>
        <taxon>Pseudomonadati</taxon>
        <taxon>Pseudomonadota</taxon>
        <taxon>Gammaproteobacteria</taxon>
        <taxon>Chromatiales</taxon>
        <taxon>Wenzhouxiangellaceae</taxon>
        <taxon>Marinihelvus</taxon>
    </lineage>
</organism>
<accession>A0A5N0TDU7</accession>
<evidence type="ECO:0000313" key="6">
    <source>
        <dbReference type="EMBL" id="KAA9132634.1"/>
    </source>
</evidence>
<dbReference type="InterPro" id="IPR058163">
    <property type="entry name" value="LysR-type_TF_proteobact-type"/>
</dbReference>
<dbReference type="GO" id="GO:0003700">
    <property type="term" value="F:DNA-binding transcription factor activity"/>
    <property type="evidence" value="ECO:0007669"/>
    <property type="project" value="InterPro"/>
</dbReference>
<comment type="caution">
    <text evidence="6">The sequence shown here is derived from an EMBL/GenBank/DDBJ whole genome shotgun (WGS) entry which is preliminary data.</text>
</comment>
<comment type="similarity">
    <text evidence="1">Belongs to the LysR transcriptional regulatory family.</text>
</comment>
<evidence type="ECO:0000256" key="3">
    <source>
        <dbReference type="ARBA" id="ARBA00023125"/>
    </source>
</evidence>
<keyword evidence="4" id="KW-0804">Transcription</keyword>
<dbReference type="PROSITE" id="PS50931">
    <property type="entry name" value="HTH_LYSR"/>
    <property type="match status" value="1"/>
</dbReference>
<dbReference type="AlphaFoldDB" id="A0A5N0TDU7"/>
<reference evidence="6 7" key="1">
    <citation type="submission" date="2019-09" db="EMBL/GenBank/DDBJ databases">
        <title>Wenzhouxiangella sp. Genome sequencing and assembly.</title>
        <authorList>
            <person name="Zhang R."/>
        </authorList>
    </citation>
    <scope>NUCLEOTIDE SEQUENCE [LARGE SCALE GENOMIC DNA]</scope>
    <source>
        <strain evidence="6 7">W260</strain>
    </source>
</reference>
<dbReference type="InterPro" id="IPR036388">
    <property type="entry name" value="WH-like_DNA-bd_sf"/>
</dbReference>
<feature type="domain" description="HTH lysR-type" evidence="5">
    <location>
        <begin position="12"/>
        <end position="69"/>
    </location>
</feature>
<dbReference type="GO" id="GO:0006351">
    <property type="term" value="P:DNA-templated transcription"/>
    <property type="evidence" value="ECO:0007669"/>
    <property type="project" value="TreeGrafter"/>
</dbReference>
<dbReference type="PANTHER" id="PTHR30537">
    <property type="entry name" value="HTH-TYPE TRANSCRIPTIONAL REGULATOR"/>
    <property type="match status" value="1"/>
</dbReference>
<evidence type="ECO:0000256" key="2">
    <source>
        <dbReference type="ARBA" id="ARBA00023015"/>
    </source>
</evidence>
<dbReference type="SUPFAM" id="SSF53850">
    <property type="entry name" value="Periplasmic binding protein-like II"/>
    <property type="match status" value="1"/>
</dbReference>
<dbReference type="SUPFAM" id="SSF46785">
    <property type="entry name" value="Winged helix' DNA-binding domain"/>
    <property type="match status" value="1"/>
</dbReference>
<dbReference type="RefSeq" id="WP_150863343.1">
    <property type="nucleotide sequence ID" value="NZ_VYXP01000003.1"/>
</dbReference>
<protein>
    <submittedName>
        <fullName evidence="6">LysR family transcriptional regulator</fullName>
    </submittedName>
</protein>
<keyword evidence="3" id="KW-0238">DNA-binding</keyword>
<evidence type="ECO:0000313" key="7">
    <source>
        <dbReference type="Proteomes" id="UP000325372"/>
    </source>
</evidence>
<evidence type="ECO:0000256" key="4">
    <source>
        <dbReference type="ARBA" id="ARBA00023163"/>
    </source>
</evidence>
<dbReference type="FunFam" id="1.10.10.10:FF:000001">
    <property type="entry name" value="LysR family transcriptional regulator"/>
    <property type="match status" value="1"/>
</dbReference>
<dbReference type="Gene3D" id="1.10.10.10">
    <property type="entry name" value="Winged helix-like DNA-binding domain superfamily/Winged helix DNA-binding domain"/>
    <property type="match status" value="1"/>
</dbReference>
<dbReference type="InterPro" id="IPR005119">
    <property type="entry name" value="LysR_subst-bd"/>
</dbReference>
<keyword evidence="2" id="KW-0805">Transcription regulation</keyword>
<dbReference type="InterPro" id="IPR000847">
    <property type="entry name" value="LysR_HTH_N"/>
</dbReference>
<dbReference type="Pfam" id="PF00126">
    <property type="entry name" value="HTH_1"/>
    <property type="match status" value="1"/>
</dbReference>
<dbReference type="EMBL" id="VYXP01000003">
    <property type="protein sequence ID" value="KAA9132634.1"/>
    <property type="molecule type" value="Genomic_DNA"/>
</dbReference>
<dbReference type="PANTHER" id="PTHR30537:SF74">
    <property type="entry name" value="HTH-TYPE TRANSCRIPTIONAL REGULATOR TRPI"/>
    <property type="match status" value="1"/>
</dbReference>
<dbReference type="InterPro" id="IPR036390">
    <property type="entry name" value="WH_DNA-bd_sf"/>
</dbReference>
<dbReference type="Proteomes" id="UP000325372">
    <property type="component" value="Unassembled WGS sequence"/>
</dbReference>
<dbReference type="Gene3D" id="3.40.190.10">
    <property type="entry name" value="Periplasmic binding protein-like II"/>
    <property type="match status" value="2"/>
</dbReference>
<gene>
    <name evidence="6" type="ORF">F3N42_05290</name>
</gene>
<proteinExistence type="inferred from homology"/>
<dbReference type="Pfam" id="PF03466">
    <property type="entry name" value="LysR_substrate"/>
    <property type="match status" value="1"/>
</dbReference>
<evidence type="ECO:0000256" key="1">
    <source>
        <dbReference type="ARBA" id="ARBA00009437"/>
    </source>
</evidence>
<keyword evidence="7" id="KW-1185">Reference proteome</keyword>
<evidence type="ECO:0000259" key="5">
    <source>
        <dbReference type="PROSITE" id="PS50931"/>
    </source>
</evidence>